<keyword evidence="2" id="KW-0808">Transferase</keyword>
<feature type="domain" description="Carbohydrate kinase PfkB" evidence="4">
    <location>
        <begin position="30"/>
        <end position="296"/>
    </location>
</feature>
<evidence type="ECO:0000256" key="1">
    <source>
        <dbReference type="ARBA" id="ARBA00010688"/>
    </source>
</evidence>
<dbReference type="SUPFAM" id="SSF53613">
    <property type="entry name" value="Ribokinase-like"/>
    <property type="match status" value="1"/>
</dbReference>
<dbReference type="InterPro" id="IPR002173">
    <property type="entry name" value="Carboh/pur_kinase_PfkB_CS"/>
</dbReference>
<dbReference type="Gene3D" id="3.40.1190.20">
    <property type="match status" value="1"/>
</dbReference>
<evidence type="ECO:0000256" key="2">
    <source>
        <dbReference type="ARBA" id="ARBA00022679"/>
    </source>
</evidence>
<accession>D5MRK4</accession>
<proteinExistence type="inferred from homology"/>
<dbReference type="InterPro" id="IPR029056">
    <property type="entry name" value="Ribokinase-like"/>
</dbReference>
<evidence type="ECO:0000313" key="5">
    <source>
        <dbReference type="EMBL" id="BAJ07870.1"/>
    </source>
</evidence>
<dbReference type="AlphaFoldDB" id="D5MRK4"/>
<organism evidence="5">
    <name type="scientific">Streptomyces sp. 2238-SVT4</name>
    <dbReference type="NCBI Taxonomy" id="681626"/>
    <lineage>
        <taxon>Bacteria</taxon>
        <taxon>Bacillati</taxon>
        <taxon>Actinomycetota</taxon>
        <taxon>Actinomycetes</taxon>
        <taxon>Kitasatosporales</taxon>
        <taxon>Streptomycetaceae</taxon>
        <taxon>Streptomyces</taxon>
    </lineage>
</organism>
<reference evidence="5" key="1">
    <citation type="journal article" date="2010" name="Appl. Environ. Microbiol.">
        <title>Cloning and characterization of a gene cluster for hatomarubigin biosynthesis in Streptomyces sp. strain 2238-SVT4.</title>
        <authorList>
            <person name="Kawasaki T."/>
            <person name="Hirashima R."/>
            <person name="Maruta T."/>
            <person name="Sato H."/>
            <person name="Maeda A."/>
            <person name="Yamada Y."/>
            <person name="Takeda M."/>
            <person name="Hayakawa Y."/>
        </authorList>
    </citation>
    <scope>NUCLEOTIDE SEQUENCE</scope>
    <source>
        <strain evidence="5">2238-SVT4</strain>
    </source>
</reference>
<dbReference type="CDD" id="cd01942">
    <property type="entry name" value="ribokinase_group_A"/>
    <property type="match status" value="1"/>
</dbReference>
<dbReference type="EMBL" id="AB524586">
    <property type="protein sequence ID" value="BAJ07870.1"/>
    <property type="molecule type" value="Genomic_DNA"/>
</dbReference>
<dbReference type="InterPro" id="IPR011611">
    <property type="entry name" value="PfkB_dom"/>
</dbReference>
<dbReference type="PROSITE" id="PS00583">
    <property type="entry name" value="PFKB_KINASES_1"/>
    <property type="match status" value="1"/>
</dbReference>
<dbReference type="InterPro" id="IPR050306">
    <property type="entry name" value="PfkB_Carbo_kinase"/>
</dbReference>
<dbReference type="Pfam" id="PF00294">
    <property type="entry name" value="PfkB"/>
    <property type="match status" value="1"/>
</dbReference>
<name>D5MRK4_9ACTN</name>
<keyword evidence="3 5" id="KW-0418">Kinase</keyword>
<dbReference type="GO" id="GO:0016301">
    <property type="term" value="F:kinase activity"/>
    <property type="evidence" value="ECO:0007669"/>
    <property type="project" value="UniProtKB-KW"/>
</dbReference>
<dbReference type="PANTHER" id="PTHR43085">
    <property type="entry name" value="HEXOKINASE FAMILY MEMBER"/>
    <property type="match status" value="1"/>
</dbReference>
<evidence type="ECO:0000259" key="4">
    <source>
        <dbReference type="Pfam" id="PF00294"/>
    </source>
</evidence>
<sequence>MRIAVTGSIATDHLMTFPGRFAEQLLPEQLDSVSLSFLADTLEVRRGGTGANIAYGLALLGRSPVLVGAVGPDFAADRERLEALGVDTSHLWVSAHHQTARFVSTTDLDQNQIATFYPGAMAEAGKIDLRRIAASGGGLDLVLIAPDDPKAMVRHTTVCVQTRLPFAADPSQQLARLDRQEARALLAGPRYLFTNEYEASLLLERTGWSEREVLDRVGTWVTTLGAAGVRLRAAGRPDVLVSALPSTAVAEPPVCVGDAFRAGFLAALAGGADEETAARHGCALAVIALESVGGQEYHAGPAELRRRVFQGYGEVISGRDEPVREPSHKQKRVPGR</sequence>
<protein>
    <submittedName>
        <fullName evidence="5">Putative carbohydrate kinase</fullName>
    </submittedName>
</protein>
<dbReference type="PANTHER" id="PTHR43085:SF46">
    <property type="entry name" value="ADENOSINE KINASE"/>
    <property type="match status" value="1"/>
</dbReference>
<evidence type="ECO:0000256" key="3">
    <source>
        <dbReference type="ARBA" id="ARBA00022777"/>
    </source>
</evidence>
<comment type="similarity">
    <text evidence="1">Belongs to the carbohydrate kinase PfkB family.</text>
</comment>